<feature type="region of interest" description="Disordered" evidence="8">
    <location>
        <begin position="765"/>
        <end position="789"/>
    </location>
</feature>
<keyword evidence="4 7" id="KW-0811">Translocation</keyword>
<evidence type="ECO:0000256" key="8">
    <source>
        <dbReference type="SAM" id="MobiDB-lite"/>
    </source>
</evidence>
<dbReference type="GO" id="GO:0006406">
    <property type="term" value="P:mRNA export from nucleus"/>
    <property type="evidence" value="ECO:0007669"/>
    <property type="project" value="TreeGrafter"/>
</dbReference>
<organism evidence="9 10">
    <name type="scientific">Polyplosphaeria fusca</name>
    <dbReference type="NCBI Taxonomy" id="682080"/>
    <lineage>
        <taxon>Eukaryota</taxon>
        <taxon>Fungi</taxon>
        <taxon>Dikarya</taxon>
        <taxon>Ascomycota</taxon>
        <taxon>Pezizomycotina</taxon>
        <taxon>Dothideomycetes</taxon>
        <taxon>Pleosporomycetidae</taxon>
        <taxon>Pleosporales</taxon>
        <taxon>Tetraplosphaeriaceae</taxon>
        <taxon>Polyplosphaeria</taxon>
    </lineage>
</organism>
<keyword evidence="3" id="KW-0653">Protein transport</keyword>
<dbReference type="Gene3D" id="1.20.190.50">
    <property type="match status" value="1"/>
</dbReference>
<keyword evidence="1 7" id="KW-0813">Transport</keyword>
<dbReference type="GO" id="GO:0031965">
    <property type="term" value="C:nuclear membrane"/>
    <property type="evidence" value="ECO:0007669"/>
    <property type="project" value="UniProtKB-SubCell"/>
</dbReference>
<feature type="compositionally biased region" description="Polar residues" evidence="8">
    <location>
        <begin position="105"/>
        <end position="116"/>
    </location>
</feature>
<comment type="subunit">
    <text evidence="7">Part of the nuclear pore complex (NPC).</text>
</comment>
<evidence type="ECO:0000256" key="5">
    <source>
        <dbReference type="ARBA" id="ARBA00023132"/>
    </source>
</evidence>
<evidence type="ECO:0000313" key="10">
    <source>
        <dbReference type="Proteomes" id="UP000799444"/>
    </source>
</evidence>
<dbReference type="AlphaFoldDB" id="A0A9P4R8E0"/>
<keyword evidence="2" id="KW-0509">mRNA transport</keyword>
<evidence type="ECO:0000256" key="7">
    <source>
        <dbReference type="RuleBase" id="RU365072"/>
    </source>
</evidence>
<comment type="similarity">
    <text evidence="7">Belongs to the nucleoporin Nup84/Nup107 family.</text>
</comment>
<feature type="compositionally biased region" description="Low complexity" evidence="8">
    <location>
        <begin position="776"/>
        <end position="788"/>
    </location>
</feature>
<name>A0A9P4R8E0_9PLEO</name>
<keyword evidence="5 7" id="KW-0906">Nuclear pore complex</keyword>
<evidence type="ECO:0000256" key="4">
    <source>
        <dbReference type="ARBA" id="ARBA00023010"/>
    </source>
</evidence>
<comment type="subcellular location">
    <subcellularLocation>
        <location evidence="7">Nucleus</location>
        <location evidence="7">Nuclear pore complex</location>
    </subcellularLocation>
    <subcellularLocation>
        <location evidence="7">Nucleus membrane</location>
    </subcellularLocation>
</comment>
<dbReference type="GO" id="GO:0006606">
    <property type="term" value="P:protein import into nucleus"/>
    <property type="evidence" value="ECO:0007669"/>
    <property type="project" value="TreeGrafter"/>
</dbReference>
<dbReference type="Proteomes" id="UP000799444">
    <property type="component" value="Unassembled WGS sequence"/>
</dbReference>
<feature type="region of interest" description="Disordered" evidence="8">
    <location>
        <begin position="98"/>
        <end position="132"/>
    </location>
</feature>
<reference evidence="9" key="1">
    <citation type="journal article" date="2020" name="Stud. Mycol.">
        <title>101 Dothideomycetes genomes: a test case for predicting lifestyles and emergence of pathogens.</title>
        <authorList>
            <person name="Haridas S."/>
            <person name="Albert R."/>
            <person name="Binder M."/>
            <person name="Bloem J."/>
            <person name="Labutti K."/>
            <person name="Salamov A."/>
            <person name="Andreopoulos B."/>
            <person name="Baker S."/>
            <person name="Barry K."/>
            <person name="Bills G."/>
            <person name="Bluhm B."/>
            <person name="Cannon C."/>
            <person name="Castanera R."/>
            <person name="Culley D."/>
            <person name="Daum C."/>
            <person name="Ezra D."/>
            <person name="Gonzalez J."/>
            <person name="Henrissat B."/>
            <person name="Kuo A."/>
            <person name="Liang C."/>
            <person name="Lipzen A."/>
            <person name="Lutzoni F."/>
            <person name="Magnuson J."/>
            <person name="Mondo S."/>
            <person name="Nolan M."/>
            <person name="Ohm R."/>
            <person name="Pangilinan J."/>
            <person name="Park H.-J."/>
            <person name="Ramirez L."/>
            <person name="Alfaro M."/>
            <person name="Sun H."/>
            <person name="Tritt A."/>
            <person name="Yoshinaga Y."/>
            <person name="Zwiers L.-H."/>
            <person name="Turgeon B."/>
            <person name="Goodwin S."/>
            <person name="Spatafora J."/>
            <person name="Crous P."/>
            <person name="Grigoriev I."/>
        </authorList>
    </citation>
    <scope>NUCLEOTIDE SEQUENCE</scope>
    <source>
        <strain evidence="9">CBS 125425</strain>
    </source>
</reference>
<dbReference type="GO" id="GO:0000973">
    <property type="term" value="P:post-transcriptional tethering of RNA polymerase II gene DNA at nuclear periphery"/>
    <property type="evidence" value="ECO:0007669"/>
    <property type="project" value="TreeGrafter"/>
</dbReference>
<evidence type="ECO:0000256" key="2">
    <source>
        <dbReference type="ARBA" id="ARBA00022816"/>
    </source>
</evidence>
<comment type="function">
    <text evidence="7">Functions as a component of the nuclear pore complex (NPC).</text>
</comment>
<dbReference type="PANTHER" id="PTHR13003">
    <property type="entry name" value="NUP107-RELATED"/>
    <property type="match status" value="1"/>
</dbReference>
<dbReference type="GO" id="GO:0031080">
    <property type="term" value="C:nuclear pore outer ring"/>
    <property type="evidence" value="ECO:0007669"/>
    <property type="project" value="TreeGrafter"/>
</dbReference>
<dbReference type="Gene3D" id="1.10.3450.20">
    <property type="match status" value="1"/>
</dbReference>
<dbReference type="PANTHER" id="PTHR13003:SF2">
    <property type="entry name" value="NUCLEAR PORE COMPLEX PROTEIN NUP107"/>
    <property type="match status" value="1"/>
</dbReference>
<dbReference type="Pfam" id="PF04121">
    <property type="entry name" value="Nup84_Nup100"/>
    <property type="match status" value="1"/>
</dbReference>
<evidence type="ECO:0000313" key="9">
    <source>
        <dbReference type="EMBL" id="KAF2738985.1"/>
    </source>
</evidence>
<evidence type="ECO:0000256" key="3">
    <source>
        <dbReference type="ARBA" id="ARBA00022927"/>
    </source>
</evidence>
<keyword evidence="7" id="KW-0472">Membrane</keyword>
<keyword evidence="6 7" id="KW-0539">Nucleus</keyword>
<comment type="caution">
    <text evidence="9">The sequence shown here is derived from an EMBL/GenBank/DDBJ whole genome shotgun (WGS) entry which is preliminary data.</text>
</comment>
<protein>
    <recommendedName>
        <fullName evidence="7">Nuclear pore complex protein</fullName>
    </recommendedName>
</protein>
<keyword evidence="10" id="KW-1185">Reference proteome</keyword>
<dbReference type="EMBL" id="ML996106">
    <property type="protein sequence ID" value="KAF2738985.1"/>
    <property type="molecule type" value="Genomic_DNA"/>
</dbReference>
<dbReference type="OrthoDB" id="3098at2759"/>
<dbReference type="GO" id="GO:0017056">
    <property type="term" value="F:structural constituent of nuclear pore"/>
    <property type="evidence" value="ECO:0007669"/>
    <property type="project" value="UniProtKB-UniRule"/>
</dbReference>
<evidence type="ECO:0000256" key="1">
    <source>
        <dbReference type="ARBA" id="ARBA00022448"/>
    </source>
</evidence>
<proteinExistence type="inferred from homology"/>
<sequence>MRGSLSRSTIAQKDDPLQPLRAMADRIGKEVEKFAEKVDNWSSHGATNDKSNYDNTLSMVGQFRDLAEESVKELKKQNEAENQGELDQSVRRRIQKLVDAPRMSTEGNGKSGNKSAQLADEPVSQPGASKVPELRQWESELATWELLQVIIDHYYPEPGTVVAAEKRSRLAKVGGAYRYSPNYEIWNRFLLEDDPAKEKDIILRWLERSARTSESDIQSIYKQLEEQAGKDTNSWTSGWLDSRSHLKQMKRLQRVDGPVDPDGPYADNMRSDTDSTLALVTQLDPDAPTRQQRGLEKSDETYEKALWMVIYEMIRRGTSWQAIAEWCKDRNEHWRAVSIGASVESLPEGIDIPGLPNVSGPNAGYIFRRMCLYTASGERSPYEAAAYGLLSGSVKEVLPVCRSWEDHLYARYSALLLSRFDKYLINNHPNKVSQTLAGKFVFQDATADISSWENSSTTVIDLLMQHKTTSHQARAPLKLIQGCLISRTIDDLFYKVGLAVAAMLKQNDELMSLMLSPDTPSAPRSGDASDRHYQALVSDPHGLRVLTHVLVVFYKCLTPNQEPDSDRRRIVDNVLAAYIEFLRTSGREMLVPLYASQLSPDRQIHCLARVLSDVKSAPEQKRFIVLMSQYRTNAVAVLSQHFTIVLTQSGLSDRSTKHVSSYEMLEDTTDDEYLWPCKRISGKFAGLELDPKDEALIQSLQWWKHTARERRITFIHLADALRYFLVHGRMGAAIKLVNEISVESISESRTEAYCGYPFDFNQPGAEEQDSHRVPSLRRSSSRSAVRPAGIPSAEEHEDMVLEFRKASQTCYELQQLVRAIISFREWREEEERIIQSGFLPLDARLMTDAMFRLKESGNKVSSKRIKDLLEAIESILDPLLASFLTRSATGKLISHVSSDPLPDNASTYAKRLYYEAEDFKTIIRVYIPEVLMVYVSVLHSASWLVTRETTVKAMNLANIVADADSEWIQKALLESRHMKSFVDELAVVSRSMLVLGERDDKNPKKKRGGKGETFRIWDVNTVN</sequence>
<dbReference type="InterPro" id="IPR007252">
    <property type="entry name" value="Nup84/Nup107"/>
</dbReference>
<gene>
    <name evidence="9" type="ORF">EJ04DRAFT_428061</name>
</gene>
<accession>A0A9P4R8E0</accession>
<evidence type="ECO:0000256" key="6">
    <source>
        <dbReference type="ARBA" id="ARBA00023242"/>
    </source>
</evidence>